<sequence>MAAMLISRAAIASRSDALSPGGIAGAVIGSLVGGSFLLLVLGFLYFRYRRKSRIAQAEEGLPVSEVPDHRRSTSLSWSGFPPQEAAAVHDRHAPSAKEEGSGGTVPVLPEDRSPVSLYGEDWMRSNQAYIHQVVGCDLPQEVSFSLPALQQASPAAVEQQTIITPLDHAYTAPEAANSSYYDTRISMGSNPAQDITPPSPQMNEMYKAQLREAEEHRRSGSLHQRIWNTLTRQSTRNSKGTVGGGAQSPPLQQQFGEASIGYPVPIKQEPGQESPGEVNWQGITNHYVEEPEQIGEGAPDSELHGPGLAQGGQEGEHQRRPQRGTSEYQTQDSQYGGFPCRLDSTVRKTTEGGDPTLPSSVLATGPTYGLPLPTQPQSPTAQRERLKSPEIPEPMDIDGLQPEASGHSPFRSSHSPQLSPEPFTINPMAILHPTNPTEQAAYTTYQIKHSASPPSMSSLPAPEITTQQPTQKDTVDSQPSKDNDFADMYLDLPSDEEYRRSIDSYEYPLTPGQSSIAGSNGRTPDTRPTTSPSPFPVIPEYGQLKPDPGVSPNSSRPSPQAGPLICPECGREFDQIHKLNHHKRYHDRVHECTYPSCDKRFGTRTHLDRHINDRHLKLKAYHCTEPSCPWFKGGKSFPRKDNWRRHMIKKHKTTPQDFENMELSSEPFG</sequence>
<accession>A0ACC1NQ11</accession>
<comment type="caution">
    <text evidence="1">The sequence shown here is derived from an EMBL/GenBank/DDBJ whole genome shotgun (WGS) entry which is preliminary data.</text>
</comment>
<evidence type="ECO:0000313" key="2">
    <source>
        <dbReference type="Proteomes" id="UP001143856"/>
    </source>
</evidence>
<name>A0ACC1NQ11_9PEZI</name>
<evidence type="ECO:0000313" key="1">
    <source>
        <dbReference type="EMBL" id="KAJ2981372.1"/>
    </source>
</evidence>
<protein>
    <submittedName>
        <fullName evidence="1">Uncharacterized protein</fullName>
    </submittedName>
</protein>
<gene>
    <name evidence="1" type="ORF">NUW58_g6706</name>
</gene>
<proteinExistence type="predicted"/>
<keyword evidence="2" id="KW-1185">Reference proteome</keyword>
<dbReference type="Proteomes" id="UP001143856">
    <property type="component" value="Unassembled WGS sequence"/>
</dbReference>
<organism evidence="1 2">
    <name type="scientific">Xylaria curta</name>
    <dbReference type="NCBI Taxonomy" id="42375"/>
    <lineage>
        <taxon>Eukaryota</taxon>
        <taxon>Fungi</taxon>
        <taxon>Dikarya</taxon>
        <taxon>Ascomycota</taxon>
        <taxon>Pezizomycotina</taxon>
        <taxon>Sordariomycetes</taxon>
        <taxon>Xylariomycetidae</taxon>
        <taxon>Xylariales</taxon>
        <taxon>Xylariaceae</taxon>
        <taxon>Xylaria</taxon>
    </lineage>
</organism>
<reference evidence="1" key="1">
    <citation type="submission" date="2022-10" db="EMBL/GenBank/DDBJ databases">
        <title>Genome Sequence of Xylaria curta.</title>
        <authorList>
            <person name="Buettner E."/>
        </authorList>
    </citation>
    <scope>NUCLEOTIDE SEQUENCE</scope>
    <source>
        <strain evidence="1">Babe10</strain>
    </source>
</reference>
<dbReference type="EMBL" id="JAPDGR010001571">
    <property type="protein sequence ID" value="KAJ2981372.1"/>
    <property type="molecule type" value="Genomic_DNA"/>
</dbReference>